<dbReference type="Gene3D" id="3.60.20.10">
    <property type="entry name" value="Glutamine Phosphoribosylpyrophosphate, subunit 1, domain 1"/>
    <property type="match status" value="1"/>
</dbReference>
<dbReference type="EC" id="3.5.1.93" evidence="9"/>
<dbReference type="SUPFAM" id="SSF56235">
    <property type="entry name" value="N-terminal nucleophile aminohydrolases (Ntn hydrolases)"/>
    <property type="match status" value="1"/>
</dbReference>
<keyword evidence="2 8" id="KW-0732">Signal</keyword>
<dbReference type="PANTHER" id="PTHR34218">
    <property type="entry name" value="PEPTIDASE S45 PENICILLIN AMIDASE"/>
    <property type="match status" value="1"/>
</dbReference>
<name>D0LX31_HALO1</name>
<organism evidence="9 10">
    <name type="scientific">Haliangium ochraceum (strain DSM 14365 / JCM 11303 / SMP-2)</name>
    <dbReference type="NCBI Taxonomy" id="502025"/>
    <lineage>
        <taxon>Bacteria</taxon>
        <taxon>Pseudomonadati</taxon>
        <taxon>Myxococcota</taxon>
        <taxon>Polyangia</taxon>
        <taxon>Haliangiales</taxon>
        <taxon>Kofleriaceae</taxon>
        <taxon>Haliangium</taxon>
    </lineage>
</organism>
<proteinExistence type="inferred from homology"/>
<dbReference type="Gene3D" id="2.30.120.10">
    <property type="match status" value="1"/>
</dbReference>
<feature type="binding site" evidence="6">
    <location>
        <position position="461"/>
    </location>
    <ligand>
        <name>Ca(2+)</name>
        <dbReference type="ChEBI" id="CHEBI:29108"/>
    </ligand>
</feature>
<dbReference type="RefSeq" id="WP_012828672.1">
    <property type="nucleotide sequence ID" value="NC_013440.1"/>
</dbReference>
<dbReference type="CDD" id="cd01936">
    <property type="entry name" value="Ntn_CA"/>
    <property type="match status" value="1"/>
</dbReference>
<evidence type="ECO:0000256" key="6">
    <source>
        <dbReference type="PIRSR" id="PIRSR001227-2"/>
    </source>
</evidence>
<keyword evidence="6" id="KW-0479">Metal-binding</keyword>
<evidence type="ECO:0000256" key="1">
    <source>
        <dbReference type="ARBA" id="ARBA00006586"/>
    </source>
</evidence>
<dbReference type="InterPro" id="IPR043146">
    <property type="entry name" value="Penicillin_amidase_N_B-knob"/>
</dbReference>
<dbReference type="PIRSF" id="PIRSF001227">
    <property type="entry name" value="Pen_acylase"/>
    <property type="match status" value="1"/>
</dbReference>
<evidence type="ECO:0000256" key="4">
    <source>
        <dbReference type="ARBA" id="ARBA00023145"/>
    </source>
</evidence>
<dbReference type="Gene3D" id="1.10.1400.10">
    <property type="match status" value="1"/>
</dbReference>
<feature type="chain" id="PRO_5003010555" evidence="8">
    <location>
        <begin position="18"/>
        <end position="712"/>
    </location>
</feature>
<dbReference type="InterPro" id="IPR043147">
    <property type="entry name" value="Penicillin_amidase_A-knob"/>
</dbReference>
<gene>
    <name evidence="9" type="ordered locus">Hoch_3571</name>
</gene>
<dbReference type="KEGG" id="hoh:Hoch_3571"/>
<feature type="compositionally biased region" description="Basic and acidic residues" evidence="7">
    <location>
        <begin position="185"/>
        <end position="199"/>
    </location>
</feature>
<dbReference type="AlphaFoldDB" id="D0LX31"/>
<keyword evidence="4" id="KW-0865">Zymogen</keyword>
<dbReference type="OrthoDB" id="5522621at2"/>
<evidence type="ECO:0000313" key="9">
    <source>
        <dbReference type="EMBL" id="ACY16073.1"/>
    </source>
</evidence>
<dbReference type="EMBL" id="CP001804">
    <property type="protein sequence ID" value="ACY16073.1"/>
    <property type="molecule type" value="Genomic_DNA"/>
</dbReference>
<evidence type="ECO:0000256" key="3">
    <source>
        <dbReference type="ARBA" id="ARBA00022801"/>
    </source>
</evidence>
<dbReference type="Pfam" id="PF01804">
    <property type="entry name" value="Penicil_amidase"/>
    <property type="match status" value="1"/>
</dbReference>
<evidence type="ECO:0000256" key="8">
    <source>
        <dbReference type="SAM" id="SignalP"/>
    </source>
</evidence>
<feature type="active site" description="Nucleophile" evidence="5">
    <location>
        <position position="207"/>
    </location>
</feature>
<feature type="region of interest" description="Disordered" evidence="7">
    <location>
        <begin position="182"/>
        <end position="212"/>
    </location>
</feature>
<evidence type="ECO:0000256" key="5">
    <source>
        <dbReference type="PIRSR" id="PIRSR001227-1"/>
    </source>
</evidence>
<feature type="signal peptide" evidence="8">
    <location>
        <begin position="1"/>
        <end position="17"/>
    </location>
</feature>
<accession>D0LX31</accession>
<dbReference type="GO" id="GO:0046872">
    <property type="term" value="F:metal ion binding"/>
    <property type="evidence" value="ECO:0007669"/>
    <property type="project" value="UniProtKB-KW"/>
</dbReference>
<reference evidence="9 10" key="1">
    <citation type="journal article" date="2010" name="Stand. Genomic Sci.">
        <title>Complete genome sequence of Haliangium ochraceum type strain (SMP-2).</title>
        <authorList>
            <consortium name="US DOE Joint Genome Institute (JGI-PGF)"/>
            <person name="Ivanova N."/>
            <person name="Daum C."/>
            <person name="Lang E."/>
            <person name="Abt B."/>
            <person name="Kopitz M."/>
            <person name="Saunders E."/>
            <person name="Lapidus A."/>
            <person name="Lucas S."/>
            <person name="Glavina Del Rio T."/>
            <person name="Nolan M."/>
            <person name="Tice H."/>
            <person name="Copeland A."/>
            <person name="Cheng J.F."/>
            <person name="Chen F."/>
            <person name="Bruce D."/>
            <person name="Goodwin L."/>
            <person name="Pitluck S."/>
            <person name="Mavromatis K."/>
            <person name="Pati A."/>
            <person name="Mikhailova N."/>
            <person name="Chen A."/>
            <person name="Palaniappan K."/>
            <person name="Land M."/>
            <person name="Hauser L."/>
            <person name="Chang Y.J."/>
            <person name="Jeffries C.D."/>
            <person name="Detter J.C."/>
            <person name="Brettin T."/>
            <person name="Rohde M."/>
            <person name="Goker M."/>
            <person name="Bristow J."/>
            <person name="Markowitz V."/>
            <person name="Eisen J.A."/>
            <person name="Hugenholtz P."/>
            <person name="Kyrpides N.C."/>
            <person name="Klenk H.P."/>
        </authorList>
    </citation>
    <scope>NUCLEOTIDE SEQUENCE [LARGE SCALE GENOMIC DNA]</scope>
    <source>
        <strain evidence="10">DSM 14365 / CIP 107738 / JCM 11303 / AJ 13395 / SMP-2</strain>
    </source>
</reference>
<dbReference type="eggNOG" id="COG2366">
    <property type="taxonomic scope" value="Bacteria"/>
</dbReference>
<dbReference type="GO" id="GO:0033968">
    <property type="term" value="F:glutaryl-7-aminocephalosporanic-acid acylase activity"/>
    <property type="evidence" value="ECO:0007669"/>
    <property type="project" value="UniProtKB-EC"/>
</dbReference>
<keyword evidence="6" id="KW-0106">Calcium</keyword>
<dbReference type="PANTHER" id="PTHR34218:SF3">
    <property type="entry name" value="ACYL-HOMOSERINE LACTONE ACYLASE PVDQ"/>
    <property type="match status" value="1"/>
</dbReference>
<comment type="similarity">
    <text evidence="1">Belongs to the peptidase S45 family.</text>
</comment>
<dbReference type="HOGENOM" id="CLU_021155_0_0_7"/>
<dbReference type="Gene3D" id="1.10.439.10">
    <property type="entry name" value="Penicillin Amidohydrolase, domain 1"/>
    <property type="match status" value="1"/>
</dbReference>
<dbReference type="InterPro" id="IPR023343">
    <property type="entry name" value="Penicillin_amidase_dom1"/>
</dbReference>
<sequence length="712" mass="78496">MKRVLFGLLVVCGAALAAAGVWLAVRPPAVPPELAERGAAYDVEILRDTWGVPHIFGKRDTDVAYGLAYAHAEDDFATIQGTLLAARGELARVHGEHAAPNDYMVHLLRIRDVVAAGYPELDAATRALCDAYADGINHYAALHPEQAVRDFYPVRGDDVVAGFVHKVPLFYKLDRVLGELFSDEGPEKSGGEHTRRDAAEEPAPMGSNAFAVAPSRSADGSTRLVVDPHQPWTGPVAWYEAHVRSEEGWDAVGALFPGAPVLLVGHNRDLGWSHTVNEPDLIDVFELVMDPEDDKRYRFGDEWRTLEQRVAPIEVSLWGPLSWTFEREVLWSEHGPVVQRPHGTYAIRLASYGEVGAIEQWYGMNKATTLESWKQAMRALAVPMFNTIYADREGNILYVYNARLPLRAEGYEWAGLLPGERAEVVWDEFLPFDRLPMVENPAAGFVQNCNSTPFETTSGADNPARDAYPASFGIELFQTNRAMRARALLEQDQDITADELLAIKFDTRYASDSRLAGFIAQIAAAPAPSEPALAEAVTMLGAWDLDASGDSEAAALAILAFAKPMRQHRDTIPTEELMASLAEAVEVLETHHGSIHVPLAELQRLRRGEVEVGLDGGPDTLRAIHADLEDGHLIGHAGDSHVMLVEWDAEGRVRSRSLQPYGNAKRDPQSPHYADQAALFAAHALKPVWYEEADIRRNLERAYVPGEEERAE</sequence>
<evidence type="ECO:0000256" key="2">
    <source>
        <dbReference type="ARBA" id="ARBA00022729"/>
    </source>
</evidence>
<keyword evidence="10" id="KW-1185">Reference proteome</keyword>
<dbReference type="GO" id="GO:0017000">
    <property type="term" value="P:antibiotic biosynthetic process"/>
    <property type="evidence" value="ECO:0007669"/>
    <property type="project" value="InterPro"/>
</dbReference>
<evidence type="ECO:0000256" key="7">
    <source>
        <dbReference type="SAM" id="MobiDB-lite"/>
    </source>
</evidence>
<feature type="binding site" evidence="6">
    <location>
        <position position="283"/>
    </location>
    <ligand>
        <name>Ca(2+)</name>
        <dbReference type="ChEBI" id="CHEBI:29108"/>
    </ligand>
</feature>
<dbReference type="InterPro" id="IPR002692">
    <property type="entry name" value="S45"/>
</dbReference>
<dbReference type="InterPro" id="IPR029055">
    <property type="entry name" value="Ntn_hydrolases_N"/>
</dbReference>
<dbReference type="Proteomes" id="UP000001880">
    <property type="component" value="Chromosome"/>
</dbReference>
<dbReference type="STRING" id="502025.Hoch_3571"/>
<dbReference type="MEROPS" id="S45.002"/>
<protein>
    <submittedName>
        <fullName evidence="9">Glutaryl-7-aminocephalosporanic-acid acylase</fullName>
        <ecNumber evidence="9">3.5.1.93</ecNumber>
    </submittedName>
</protein>
<comment type="cofactor">
    <cofactor evidence="6">
        <name>Ca(2+)</name>
        <dbReference type="ChEBI" id="CHEBI:29108"/>
    </cofactor>
    <text evidence="6">Binds 1 Ca(2+) ion per dimer.</text>
</comment>
<evidence type="ECO:0000313" key="10">
    <source>
        <dbReference type="Proteomes" id="UP000001880"/>
    </source>
</evidence>
<feature type="binding site" evidence="6">
    <location>
        <position position="280"/>
    </location>
    <ligand>
        <name>Ca(2+)</name>
        <dbReference type="ChEBI" id="CHEBI:29108"/>
    </ligand>
</feature>
<keyword evidence="3 9" id="KW-0378">Hydrolase</keyword>
<dbReference type="InterPro" id="IPR014395">
    <property type="entry name" value="Pen/GL7ACA/AHL_acylase"/>
</dbReference>